<dbReference type="Pfam" id="PF02806">
    <property type="entry name" value="Alpha-amylase_C"/>
    <property type="match status" value="1"/>
</dbReference>
<dbReference type="NCBIfam" id="TIGR01515">
    <property type="entry name" value="branching_enzym"/>
    <property type="match status" value="1"/>
</dbReference>
<dbReference type="SUPFAM" id="SSF51011">
    <property type="entry name" value="Glycosyl hydrolase domain"/>
    <property type="match status" value="1"/>
</dbReference>
<dbReference type="FunFam" id="3.20.20.80:FF:000003">
    <property type="entry name" value="1,4-alpha-glucan branching enzyme GlgB"/>
    <property type="match status" value="1"/>
</dbReference>
<dbReference type="Gene3D" id="2.60.40.1180">
    <property type="entry name" value="Golgi alpha-mannosidase II"/>
    <property type="match status" value="1"/>
</dbReference>
<dbReference type="RefSeq" id="WP_118999198.1">
    <property type="nucleotide sequence ID" value="NZ_JALGAP010000008.1"/>
</dbReference>
<evidence type="ECO:0000313" key="14">
    <source>
        <dbReference type="Proteomes" id="UP000266305"/>
    </source>
</evidence>
<dbReference type="InterPro" id="IPR006047">
    <property type="entry name" value="GH13_cat_dom"/>
</dbReference>
<dbReference type="InterPro" id="IPR054169">
    <property type="entry name" value="GlgB_N"/>
</dbReference>
<evidence type="ECO:0000256" key="1">
    <source>
        <dbReference type="ARBA" id="ARBA00000826"/>
    </source>
</evidence>
<dbReference type="SMART" id="SM00642">
    <property type="entry name" value="Aamy"/>
    <property type="match status" value="1"/>
</dbReference>
<dbReference type="PANTHER" id="PTHR43651">
    <property type="entry name" value="1,4-ALPHA-GLUCAN-BRANCHING ENZYME"/>
    <property type="match status" value="1"/>
</dbReference>
<sequence length="728" mass="81399">MNVTSKPGELVPESDVAAIMRGTHGDPFRVLGMHGGGGAPLSVRVFAPQAAEVAVLGQGGEVLASLERIGAEGFFAGTVPGEEKFPYRLRFVSGPHEWEADDPYRFPEVLGELDEYLLGEGRHYQLYTRLGAHPAEIEGVQGVSFAVWAPNARRVSVVGAFNAWDGRRHPMRKRIGVGVWELFVPGLHTGDLYKYEILGPSGERLPLKSDPLSFAQEAPPATASVVHGLPEAEWHDAGWMQERESRQRRDAPISIYEVHAGSWRQGLDYDALAEELSAYVREMGFTHVEFLPISEHPFTGSWGYQPIGLFAPTARFGPPEGFARLVDRLHRDGIGVILDWVPAHFPSDAHGLANFDGTHLYDHADPRQGFHRDWNTQIYNFGRQEVANFLQASALFWLDRYHVDALRVDAVASMLYLDYSRNAGEWVPNRHGGRENLEAIDFLRGVNERVRLDHPGCITIAEESTAFPQVSRPVEDGGLGFGFKWNMGWMHDTLGYFRRDPIHRKHHQNDLTFGMVYAYSEDFVLPLSHDEVVHGKGSLIGQMAGDRWQKFANLRAYFGFMWAHPGKKLLFMGGEFAQEREWNHDASLDWHLLDDPSHAGMKRLVADLNREYRKRPALHRMDCDPEGFEWIDAGDSENSVLSFLRKAPGEKPVLAVCNLTPVVRSDYRIGVPEGGEWREILNSDAAIYGGSDVGNPGGLQAEEVSWHGRPASLRLTLPPLATIFVTPA</sequence>
<evidence type="ECO:0000256" key="8">
    <source>
        <dbReference type="ARBA" id="ARBA00023056"/>
    </source>
</evidence>
<evidence type="ECO:0000313" key="13">
    <source>
        <dbReference type="EMBL" id="RHZ98037.1"/>
    </source>
</evidence>
<dbReference type="InterPro" id="IPR037439">
    <property type="entry name" value="Branching_enzy"/>
</dbReference>
<reference evidence="13 14" key="1">
    <citation type="submission" date="2018-08" db="EMBL/GenBank/DDBJ databases">
        <title>Draft genome sequence of Rhodobacter sphaeroides FY.</title>
        <authorList>
            <person name="Rayyan A."/>
            <person name="Meyer T.E."/>
            <person name="Kyndt J.A."/>
        </authorList>
    </citation>
    <scope>NUCLEOTIDE SEQUENCE [LARGE SCALE GENOMIC DNA]</scope>
    <source>
        <strain evidence="13 14">FY</strain>
    </source>
</reference>
<evidence type="ECO:0000256" key="5">
    <source>
        <dbReference type="ARBA" id="ARBA00022600"/>
    </source>
</evidence>
<accession>A0AAX1UQL3</accession>
<feature type="active site" description="Nucleophile" evidence="10 11">
    <location>
        <position position="409"/>
    </location>
</feature>
<dbReference type="InterPro" id="IPR004193">
    <property type="entry name" value="Glyco_hydro_13_N"/>
</dbReference>
<comment type="function">
    <text evidence="2 10">Catalyzes the formation of the alpha-1,6-glucosidic linkages in glycogen by scission of a 1,4-alpha-linked oligosaccharide from growing alpha-1,4-glucan chains and the subsequent attachment of the oligosaccharide to the alpha-1,6 position.</text>
</comment>
<evidence type="ECO:0000256" key="3">
    <source>
        <dbReference type="ARBA" id="ARBA00004964"/>
    </source>
</evidence>
<evidence type="ECO:0000256" key="10">
    <source>
        <dbReference type="HAMAP-Rule" id="MF_00685"/>
    </source>
</evidence>
<dbReference type="AlphaFoldDB" id="A0AAX1UQL3"/>
<dbReference type="CDD" id="cd02855">
    <property type="entry name" value="E_set_GBE_prok_N"/>
    <property type="match status" value="1"/>
</dbReference>
<keyword evidence="8 10" id="KW-0320">Glycogen biosynthesis</keyword>
<evidence type="ECO:0000256" key="9">
    <source>
        <dbReference type="ARBA" id="ARBA00023277"/>
    </source>
</evidence>
<dbReference type="Pfam" id="PF22019">
    <property type="entry name" value="GlgB_N"/>
    <property type="match status" value="1"/>
</dbReference>
<evidence type="ECO:0000256" key="4">
    <source>
        <dbReference type="ARBA" id="ARBA00009000"/>
    </source>
</evidence>
<dbReference type="NCBIfam" id="NF003811">
    <property type="entry name" value="PRK05402.1"/>
    <property type="match status" value="1"/>
</dbReference>
<dbReference type="Proteomes" id="UP000266305">
    <property type="component" value="Unassembled WGS sequence"/>
</dbReference>
<evidence type="ECO:0000256" key="7">
    <source>
        <dbReference type="ARBA" id="ARBA00022679"/>
    </source>
</evidence>
<evidence type="ECO:0000256" key="2">
    <source>
        <dbReference type="ARBA" id="ARBA00002953"/>
    </source>
</evidence>
<comment type="subunit">
    <text evidence="10">Monomer.</text>
</comment>
<keyword evidence="5 10" id="KW-0321">Glycogen metabolism</keyword>
<dbReference type="NCBIfam" id="NF008967">
    <property type="entry name" value="PRK12313.1"/>
    <property type="match status" value="1"/>
</dbReference>
<comment type="caution">
    <text evidence="13">The sequence shown here is derived from an EMBL/GenBank/DDBJ whole genome shotgun (WGS) entry which is preliminary data.</text>
</comment>
<feature type="domain" description="Glycosyl hydrolase family 13 catalytic" evidence="12">
    <location>
        <begin position="257"/>
        <end position="619"/>
    </location>
</feature>
<dbReference type="PANTHER" id="PTHR43651:SF3">
    <property type="entry name" value="1,4-ALPHA-GLUCAN-BRANCHING ENZYME"/>
    <property type="match status" value="1"/>
</dbReference>
<dbReference type="HAMAP" id="MF_00685">
    <property type="entry name" value="GlgB"/>
    <property type="match status" value="1"/>
</dbReference>
<dbReference type="GO" id="GO:0043169">
    <property type="term" value="F:cation binding"/>
    <property type="evidence" value="ECO:0007669"/>
    <property type="project" value="InterPro"/>
</dbReference>
<comment type="similarity">
    <text evidence="4 10">Belongs to the glycosyl hydrolase 13 family. GlgB subfamily.</text>
</comment>
<dbReference type="PIRSF" id="PIRSF000463">
    <property type="entry name" value="GlgB"/>
    <property type="match status" value="1"/>
</dbReference>
<dbReference type="CDD" id="cd11322">
    <property type="entry name" value="AmyAc_Glg_BE"/>
    <property type="match status" value="1"/>
</dbReference>
<dbReference type="InterPro" id="IPR006048">
    <property type="entry name" value="A-amylase/branching_C"/>
</dbReference>
<name>A0AAX1UQL3_CERSP</name>
<dbReference type="InterPro" id="IPR014756">
    <property type="entry name" value="Ig_E-set"/>
</dbReference>
<protein>
    <recommendedName>
        <fullName evidence="10">1,4-alpha-glucan branching enzyme GlgB</fullName>
        <ecNumber evidence="10">2.4.1.18</ecNumber>
    </recommendedName>
    <alternativeName>
        <fullName evidence="10">1,4-alpha-D-glucan:1,4-alpha-D-glucan 6-glucosyl-transferase</fullName>
    </alternativeName>
    <alternativeName>
        <fullName evidence="10">Alpha-(1-&gt;4)-glucan branching enzyme</fullName>
    </alternativeName>
    <alternativeName>
        <fullName evidence="10">Glycogen branching enzyme</fullName>
        <shortName evidence="10">BE</shortName>
    </alternativeName>
</protein>
<dbReference type="Gene3D" id="3.20.20.80">
    <property type="entry name" value="Glycosidases"/>
    <property type="match status" value="1"/>
</dbReference>
<dbReference type="Gene3D" id="2.60.40.10">
    <property type="entry name" value="Immunoglobulins"/>
    <property type="match status" value="2"/>
</dbReference>
<dbReference type="GO" id="GO:0003844">
    <property type="term" value="F:1,4-alpha-glucan branching enzyme activity"/>
    <property type="evidence" value="ECO:0007669"/>
    <property type="project" value="UniProtKB-UniRule"/>
</dbReference>
<dbReference type="EMBL" id="QWGP01000002">
    <property type="protein sequence ID" value="RHZ98037.1"/>
    <property type="molecule type" value="Genomic_DNA"/>
</dbReference>
<dbReference type="InterPro" id="IPR044143">
    <property type="entry name" value="GlgB_N_E_set_prok"/>
</dbReference>
<dbReference type="InterPro" id="IPR013780">
    <property type="entry name" value="Glyco_hydro_b"/>
</dbReference>
<feature type="active site" description="Proton donor" evidence="10 11">
    <location>
        <position position="462"/>
    </location>
</feature>
<organism evidence="13 14">
    <name type="scientific">Cereibacter sphaeroides</name>
    <name type="common">Rhodobacter sphaeroides</name>
    <dbReference type="NCBI Taxonomy" id="1063"/>
    <lineage>
        <taxon>Bacteria</taxon>
        <taxon>Pseudomonadati</taxon>
        <taxon>Pseudomonadota</taxon>
        <taxon>Alphaproteobacteria</taxon>
        <taxon>Rhodobacterales</taxon>
        <taxon>Paracoccaceae</taxon>
        <taxon>Cereibacter</taxon>
    </lineage>
</organism>
<dbReference type="Pfam" id="PF02922">
    <property type="entry name" value="CBM_48"/>
    <property type="match status" value="1"/>
</dbReference>
<dbReference type="GO" id="GO:0004553">
    <property type="term" value="F:hydrolase activity, hydrolyzing O-glycosyl compounds"/>
    <property type="evidence" value="ECO:0007669"/>
    <property type="project" value="InterPro"/>
</dbReference>
<comment type="pathway">
    <text evidence="3 10">Glycan biosynthesis; glycogen biosynthesis.</text>
</comment>
<dbReference type="GO" id="GO:0005829">
    <property type="term" value="C:cytosol"/>
    <property type="evidence" value="ECO:0007669"/>
    <property type="project" value="TreeGrafter"/>
</dbReference>
<dbReference type="InterPro" id="IPR013783">
    <property type="entry name" value="Ig-like_fold"/>
</dbReference>
<proteinExistence type="inferred from homology"/>
<dbReference type="InterPro" id="IPR006407">
    <property type="entry name" value="GlgB"/>
</dbReference>
<gene>
    <name evidence="10 13" type="primary">glgB</name>
    <name evidence="13" type="ORF">D1114_02155</name>
</gene>
<dbReference type="FunFam" id="2.60.40.10:FF:000169">
    <property type="entry name" value="1,4-alpha-glucan branching enzyme GlgB"/>
    <property type="match status" value="1"/>
</dbReference>
<dbReference type="SUPFAM" id="SSF81296">
    <property type="entry name" value="E set domains"/>
    <property type="match status" value="2"/>
</dbReference>
<dbReference type="SUPFAM" id="SSF51445">
    <property type="entry name" value="(Trans)glycosidases"/>
    <property type="match status" value="1"/>
</dbReference>
<evidence type="ECO:0000256" key="6">
    <source>
        <dbReference type="ARBA" id="ARBA00022676"/>
    </source>
</evidence>
<dbReference type="GO" id="GO:0005978">
    <property type="term" value="P:glycogen biosynthetic process"/>
    <property type="evidence" value="ECO:0007669"/>
    <property type="project" value="UniProtKB-UniRule"/>
</dbReference>
<dbReference type="FunFam" id="2.60.40.1180:FF:000002">
    <property type="entry name" value="1,4-alpha-glucan branching enzyme GlgB"/>
    <property type="match status" value="1"/>
</dbReference>
<evidence type="ECO:0000256" key="11">
    <source>
        <dbReference type="PIRSR" id="PIRSR000463-1"/>
    </source>
</evidence>
<keyword evidence="6 10" id="KW-0328">Glycosyltransferase</keyword>
<dbReference type="InterPro" id="IPR017853">
    <property type="entry name" value="GH"/>
</dbReference>
<dbReference type="EC" id="2.4.1.18" evidence="10"/>
<comment type="catalytic activity">
    <reaction evidence="1 10">
        <text>Transfers a segment of a (1-&gt;4)-alpha-D-glucan chain to a primary hydroxy group in a similar glucan chain.</text>
        <dbReference type="EC" id="2.4.1.18"/>
    </reaction>
</comment>
<evidence type="ECO:0000259" key="12">
    <source>
        <dbReference type="SMART" id="SM00642"/>
    </source>
</evidence>
<keyword evidence="7 10" id="KW-0808">Transferase</keyword>
<keyword evidence="9 10" id="KW-0119">Carbohydrate metabolism</keyword>